<sequence>MRRQIPCVLTALAALMAMAAPAAAYVGPGAGISLLGALWGLVVAIAMAVGFVLFWPVRKMLRRKKARTGGPSAQTAEGEAPRTSGTGPS</sequence>
<evidence type="ECO:0000256" key="3">
    <source>
        <dbReference type="SAM" id="SignalP"/>
    </source>
</evidence>
<feature type="region of interest" description="Disordered" evidence="1">
    <location>
        <begin position="65"/>
        <end position="89"/>
    </location>
</feature>
<dbReference type="Proteomes" id="UP000593594">
    <property type="component" value="Chromosome"/>
</dbReference>
<proteinExistence type="predicted"/>
<keyword evidence="5" id="KW-1185">Reference proteome</keyword>
<keyword evidence="2" id="KW-0472">Membrane</keyword>
<evidence type="ECO:0000313" key="5">
    <source>
        <dbReference type="Proteomes" id="UP000593594"/>
    </source>
</evidence>
<dbReference type="EMBL" id="CP058214">
    <property type="protein sequence ID" value="QPC41852.1"/>
    <property type="molecule type" value="Genomic_DNA"/>
</dbReference>
<accession>A0A7S8C1X4</accession>
<keyword evidence="2" id="KW-1133">Transmembrane helix</keyword>
<protein>
    <submittedName>
        <fullName evidence="4">Uncharacterized protein</fullName>
    </submittedName>
</protein>
<evidence type="ECO:0000256" key="1">
    <source>
        <dbReference type="SAM" id="MobiDB-lite"/>
    </source>
</evidence>
<dbReference type="AlphaFoldDB" id="A0A7S8C1X4"/>
<name>A0A7S8C1X4_9HYPH</name>
<evidence type="ECO:0000256" key="2">
    <source>
        <dbReference type="SAM" id="Phobius"/>
    </source>
</evidence>
<evidence type="ECO:0000313" key="4">
    <source>
        <dbReference type="EMBL" id="QPC41852.1"/>
    </source>
</evidence>
<dbReference type="RefSeq" id="WP_213163079.1">
    <property type="nucleotide sequence ID" value="NZ_CP058214.1"/>
</dbReference>
<feature type="transmembrane region" description="Helical" evidence="2">
    <location>
        <begin position="34"/>
        <end position="57"/>
    </location>
</feature>
<keyword evidence="2" id="KW-0812">Transmembrane</keyword>
<organism evidence="4 5">
    <name type="scientific">Kaustia mangrovi</name>
    <dbReference type="NCBI Taxonomy" id="2593653"/>
    <lineage>
        <taxon>Bacteria</taxon>
        <taxon>Pseudomonadati</taxon>
        <taxon>Pseudomonadota</taxon>
        <taxon>Alphaproteobacteria</taxon>
        <taxon>Hyphomicrobiales</taxon>
        <taxon>Parvibaculaceae</taxon>
        <taxon>Kaustia</taxon>
    </lineage>
</organism>
<feature type="chain" id="PRO_5033039616" evidence="3">
    <location>
        <begin position="20"/>
        <end position="89"/>
    </location>
</feature>
<feature type="signal peptide" evidence="3">
    <location>
        <begin position="1"/>
        <end position="19"/>
    </location>
</feature>
<reference evidence="4 5" key="1">
    <citation type="submission" date="2020-06" db="EMBL/GenBank/DDBJ databases">
        <title>Genome sequence of 2 isolates from Red Sea Mangroves.</title>
        <authorList>
            <person name="Sefrji F."/>
            <person name="Michoud G."/>
            <person name="Merlino G."/>
            <person name="Daffonchio D."/>
        </authorList>
    </citation>
    <scope>NUCLEOTIDE SEQUENCE [LARGE SCALE GENOMIC DNA]</scope>
    <source>
        <strain evidence="4 5">R1DC25</strain>
    </source>
</reference>
<keyword evidence="3" id="KW-0732">Signal</keyword>
<dbReference type="KEGG" id="kmn:HW532_03440"/>
<gene>
    <name evidence="4" type="ORF">HW532_03440</name>
</gene>